<dbReference type="GeneID" id="85314666"/>
<dbReference type="InterPro" id="IPR016169">
    <property type="entry name" value="FAD-bd_PCMH_sub2"/>
</dbReference>
<dbReference type="EMBL" id="MU839008">
    <property type="protein sequence ID" value="KAK1767332.1"/>
    <property type="molecule type" value="Genomic_DNA"/>
</dbReference>
<name>A0AAJ0C257_9PEZI</name>
<dbReference type="InterPro" id="IPR006094">
    <property type="entry name" value="Oxid_FAD_bind_N"/>
</dbReference>
<dbReference type="InterPro" id="IPR050416">
    <property type="entry name" value="FAD-linked_Oxidoreductase"/>
</dbReference>
<dbReference type="Pfam" id="PF01565">
    <property type="entry name" value="FAD_binding_4"/>
    <property type="match status" value="1"/>
</dbReference>
<dbReference type="AlphaFoldDB" id="A0AAJ0C257"/>
<dbReference type="GO" id="GO:0071949">
    <property type="term" value="F:FAD binding"/>
    <property type="evidence" value="ECO:0007669"/>
    <property type="project" value="InterPro"/>
</dbReference>
<dbReference type="Pfam" id="PF08031">
    <property type="entry name" value="BBE"/>
    <property type="match status" value="1"/>
</dbReference>
<dbReference type="GO" id="GO:0016491">
    <property type="term" value="F:oxidoreductase activity"/>
    <property type="evidence" value="ECO:0007669"/>
    <property type="project" value="UniProtKB-KW"/>
</dbReference>
<proteinExistence type="inferred from homology"/>
<comment type="cofactor">
    <cofactor evidence="1">
        <name>FAD</name>
        <dbReference type="ChEBI" id="CHEBI:57692"/>
    </cofactor>
</comment>
<keyword evidence="5" id="KW-0560">Oxidoreductase</keyword>
<comment type="similarity">
    <text evidence="2">Belongs to the oxygen-dependent FAD-linked oxidoreductase family.</text>
</comment>
<evidence type="ECO:0000256" key="5">
    <source>
        <dbReference type="ARBA" id="ARBA00023002"/>
    </source>
</evidence>
<accession>A0AAJ0C257</accession>
<evidence type="ECO:0000259" key="7">
    <source>
        <dbReference type="PROSITE" id="PS51387"/>
    </source>
</evidence>
<evidence type="ECO:0000256" key="1">
    <source>
        <dbReference type="ARBA" id="ARBA00001974"/>
    </source>
</evidence>
<comment type="caution">
    <text evidence="8">The sequence shown here is derived from an EMBL/GenBank/DDBJ whole genome shotgun (WGS) entry which is preliminary data.</text>
</comment>
<feature type="signal peptide" evidence="6">
    <location>
        <begin position="1"/>
        <end position="19"/>
    </location>
</feature>
<dbReference type="Proteomes" id="UP001244011">
    <property type="component" value="Unassembled WGS sequence"/>
</dbReference>
<dbReference type="InterPro" id="IPR016166">
    <property type="entry name" value="FAD-bd_PCMH"/>
</dbReference>
<dbReference type="SUPFAM" id="SSF56176">
    <property type="entry name" value="FAD-binding/transporter-associated domain-like"/>
    <property type="match status" value="1"/>
</dbReference>
<protein>
    <submittedName>
        <fullName evidence="8">6-hydroxy-D-nicotine oxidase</fullName>
    </submittedName>
</protein>
<keyword evidence="4" id="KW-0274">FAD</keyword>
<feature type="domain" description="FAD-binding PCMH-type" evidence="7">
    <location>
        <begin position="182"/>
        <end position="361"/>
    </location>
</feature>
<evidence type="ECO:0000256" key="6">
    <source>
        <dbReference type="SAM" id="SignalP"/>
    </source>
</evidence>
<reference evidence="8" key="1">
    <citation type="submission" date="2023-06" db="EMBL/GenBank/DDBJ databases">
        <title>Genome-scale phylogeny and comparative genomics of the fungal order Sordariales.</title>
        <authorList>
            <consortium name="Lawrence Berkeley National Laboratory"/>
            <person name="Hensen N."/>
            <person name="Bonometti L."/>
            <person name="Westerberg I."/>
            <person name="Brannstrom I.O."/>
            <person name="Guillou S."/>
            <person name="Cros-Aarteil S."/>
            <person name="Calhoun S."/>
            <person name="Haridas S."/>
            <person name="Kuo A."/>
            <person name="Mondo S."/>
            <person name="Pangilinan J."/>
            <person name="Riley R."/>
            <person name="Labutti K."/>
            <person name="Andreopoulos B."/>
            <person name="Lipzen A."/>
            <person name="Chen C."/>
            <person name="Yanf M."/>
            <person name="Daum C."/>
            <person name="Ng V."/>
            <person name="Clum A."/>
            <person name="Steindorff A."/>
            <person name="Ohm R."/>
            <person name="Martin F."/>
            <person name="Silar P."/>
            <person name="Natvig D."/>
            <person name="Lalanne C."/>
            <person name="Gautier V."/>
            <person name="Ament-Velasquez S.L."/>
            <person name="Kruys A."/>
            <person name="Hutchinson M.I."/>
            <person name="Powell A.J."/>
            <person name="Barry K."/>
            <person name="Miller A.N."/>
            <person name="Grigoriev I.V."/>
            <person name="Debuchy R."/>
            <person name="Gladieux P."/>
            <person name="Thoren M.H."/>
            <person name="Johannesson H."/>
        </authorList>
    </citation>
    <scope>NUCLEOTIDE SEQUENCE</scope>
    <source>
        <strain evidence="8">8032-3</strain>
    </source>
</reference>
<organism evidence="8 9">
    <name type="scientific">Phialemonium atrogriseum</name>
    <dbReference type="NCBI Taxonomy" id="1093897"/>
    <lineage>
        <taxon>Eukaryota</taxon>
        <taxon>Fungi</taxon>
        <taxon>Dikarya</taxon>
        <taxon>Ascomycota</taxon>
        <taxon>Pezizomycotina</taxon>
        <taxon>Sordariomycetes</taxon>
        <taxon>Sordariomycetidae</taxon>
        <taxon>Cephalothecales</taxon>
        <taxon>Cephalothecaceae</taxon>
        <taxon>Phialemonium</taxon>
    </lineage>
</organism>
<dbReference type="InterPro" id="IPR012951">
    <property type="entry name" value="BBE"/>
</dbReference>
<evidence type="ECO:0000256" key="3">
    <source>
        <dbReference type="ARBA" id="ARBA00022630"/>
    </source>
</evidence>
<sequence length="659" mass="71283">MPPMIQKLFLAAAFPLAELALDANERMVAPAVSIVPADSSASGFDYFDSEVAQLTSEVIANLTTLRLSNISLFDFAPSGAKCRKMGEAPSCRAFPGTEDWPSDVVWRVLDLLAGGTLIKNAPLAAPCFNSWPELRDNETCDYIKAHWNEPRFQVDSPGSINFHLYEGRTCLVSDNPDGECTLGGFPSYVVNATNVAQIQLAVNFARNANLRLVIKNKGHDFNAKSSGAGAVSVYTNYLREIRHIPDVAVGPYSGPAFKVGAGVEVSTLYEEADKLGLSVVGGIGRTVGLAGGYSLGGGHSPLMSLYGMATDQILSMEVVLPSGRFVTVSEDSHPDLYWGMRGAGGCTFGVVVSAVVAAYPRLPVATLTYAISTPQPGDAAAVDAWWAGVRAFWETFVPNADAGHYVYFRLTCATPDDAGNCTLQLMPYWANNMTAADLRAWNDPFFARLADLGIPVINPVYKEYPSLLAAFDGTFPPGTESAGTATTHVSSRLFPRSSWEDPERLDRTAAAIRATLEAGGKMLAYNYRARPNGRVSQANAAHPAWRRAVMFAMMANPTFGPGASAEDVAASSKGLVELSRPWRDVTPGSGSYLNEGDINEPDFQRAFYGEGYERLRRIKGRYDPEGVFYTYNGVGSEDWEVTGQVEYYPTTNGRLCRRT</sequence>
<gene>
    <name evidence="8" type="ORF">QBC33DRAFT_586495</name>
</gene>
<keyword evidence="3" id="KW-0285">Flavoprotein</keyword>
<evidence type="ECO:0000256" key="2">
    <source>
        <dbReference type="ARBA" id="ARBA00005466"/>
    </source>
</evidence>
<evidence type="ECO:0000313" key="8">
    <source>
        <dbReference type="EMBL" id="KAK1767332.1"/>
    </source>
</evidence>
<dbReference type="PANTHER" id="PTHR42973:SF39">
    <property type="entry name" value="FAD-BINDING PCMH-TYPE DOMAIN-CONTAINING PROTEIN"/>
    <property type="match status" value="1"/>
</dbReference>
<dbReference type="PANTHER" id="PTHR42973">
    <property type="entry name" value="BINDING OXIDOREDUCTASE, PUTATIVE (AFU_ORTHOLOGUE AFUA_1G17690)-RELATED"/>
    <property type="match status" value="1"/>
</dbReference>
<dbReference type="Gene3D" id="3.30.465.10">
    <property type="match status" value="2"/>
</dbReference>
<evidence type="ECO:0000256" key="4">
    <source>
        <dbReference type="ARBA" id="ARBA00022827"/>
    </source>
</evidence>
<dbReference type="InterPro" id="IPR036318">
    <property type="entry name" value="FAD-bd_PCMH-like_sf"/>
</dbReference>
<dbReference type="PROSITE" id="PS51387">
    <property type="entry name" value="FAD_PCMH"/>
    <property type="match status" value="1"/>
</dbReference>
<evidence type="ECO:0000313" key="9">
    <source>
        <dbReference type="Proteomes" id="UP001244011"/>
    </source>
</evidence>
<keyword evidence="6" id="KW-0732">Signal</keyword>
<dbReference type="RefSeq" id="XP_060283545.1">
    <property type="nucleotide sequence ID" value="XM_060431479.1"/>
</dbReference>
<feature type="chain" id="PRO_5042552497" evidence="6">
    <location>
        <begin position="20"/>
        <end position="659"/>
    </location>
</feature>
<keyword evidence="9" id="KW-1185">Reference proteome</keyword>